<evidence type="ECO:0000313" key="1">
    <source>
        <dbReference type="EMBL" id="TKW30148.1"/>
    </source>
</evidence>
<gene>
    <name evidence="1" type="ORF">SEVIR_2G016000v2</name>
</gene>
<sequence>MAAPVNSLVFSYLDCGYTTHGILDHGYSPSSRLPRHWQKWHELLADFLSGHNIRSAWQDPLNMWCWCL</sequence>
<dbReference type="Proteomes" id="UP000298652">
    <property type="component" value="Chromosome 2"/>
</dbReference>
<dbReference type="Gramene" id="TKW30148">
    <property type="protein sequence ID" value="TKW30148"/>
    <property type="gene ID" value="SEVIR_2G016000v2"/>
</dbReference>
<organism evidence="1 2">
    <name type="scientific">Setaria viridis</name>
    <name type="common">Green bristlegrass</name>
    <name type="synonym">Setaria italica subsp. viridis</name>
    <dbReference type="NCBI Taxonomy" id="4556"/>
    <lineage>
        <taxon>Eukaryota</taxon>
        <taxon>Viridiplantae</taxon>
        <taxon>Streptophyta</taxon>
        <taxon>Embryophyta</taxon>
        <taxon>Tracheophyta</taxon>
        <taxon>Spermatophyta</taxon>
        <taxon>Magnoliopsida</taxon>
        <taxon>Liliopsida</taxon>
        <taxon>Poales</taxon>
        <taxon>Poaceae</taxon>
        <taxon>PACMAD clade</taxon>
        <taxon>Panicoideae</taxon>
        <taxon>Panicodae</taxon>
        <taxon>Paniceae</taxon>
        <taxon>Cenchrinae</taxon>
        <taxon>Setaria</taxon>
    </lineage>
</organism>
<dbReference type="EMBL" id="CM016553">
    <property type="protein sequence ID" value="TKW30148.1"/>
    <property type="molecule type" value="Genomic_DNA"/>
</dbReference>
<name>A0A4U6VKJ8_SETVI</name>
<proteinExistence type="predicted"/>
<accession>A0A4U6VKJ8</accession>
<evidence type="ECO:0000313" key="2">
    <source>
        <dbReference type="Proteomes" id="UP000298652"/>
    </source>
</evidence>
<dbReference type="AlphaFoldDB" id="A0A4U6VKJ8"/>
<keyword evidence="2" id="KW-1185">Reference proteome</keyword>
<reference evidence="1" key="1">
    <citation type="submission" date="2019-03" db="EMBL/GenBank/DDBJ databases">
        <title>WGS assembly of Setaria viridis.</title>
        <authorList>
            <person name="Huang P."/>
            <person name="Jenkins J."/>
            <person name="Grimwood J."/>
            <person name="Barry K."/>
            <person name="Healey A."/>
            <person name="Mamidi S."/>
            <person name="Sreedasyam A."/>
            <person name="Shu S."/>
            <person name="Feldman M."/>
            <person name="Wu J."/>
            <person name="Yu Y."/>
            <person name="Chen C."/>
            <person name="Johnson J."/>
            <person name="Rokhsar D."/>
            <person name="Baxter I."/>
            <person name="Schmutz J."/>
            <person name="Brutnell T."/>
            <person name="Kellogg E."/>
        </authorList>
    </citation>
    <scope>NUCLEOTIDE SEQUENCE [LARGE SCALE GENOMIC DNA]</scope>
</reference>
<protein>
    <submittedName>
        <fullName evidence="1">Uncharacterized protein</fullName>
    </submittedName>
</protein>